<keyword evidence="3" id="KW-0489">Methyltransferase</keyword>
<evidence type="ECO:0000313" key="11">
    <source>
        <dbReference type="WBParaSite" id="HCON_00061270-00001"/>
    </source>
</evidence>
<evidence type="ECO:0000256" key="5">
    <source>
        <dbReference type="ARBA" id="ARBA00022691"/>
    </source>
</evidence>
<protein>
    <submittedName>
        <fullName evidence="11">SET domain-containing protein</fullName>
    </submittedName>
</protein>
<dbReference type="SUPFAM" id="SSF82199">
    <property type="entry name" value="SET domain"/>
    <property type="match status" value="1"/>
</dbReference>
<organism evidence="10 11">
    <name type="scientific">Haemonchus contortus</name>
    <name type="common">Barber pole worm</name>
    <dbReference type="NCBI Taxonomy" id="6289"/>
    <lineage>
        <taxon>Eukaryota</taxon>
        <taxon>Metazoa</taxon>
        <taxon>Ecdysozoa</taxon>
        <taxon>Nematoda</taxon>
        <taxon>Chromadorea</taxon>
        <taxon>Rhabditida</taxon>
        <taxon>Rhabditina</taxon>
        <taxon>Rhabditomorpha</taxon>
        <taxon>Strongyloidea</taxon>
        <taxon>Trichostrongylidae</taxon>
        <taxon>Haemonchus</taxon>
    </lineage>
</organism>
<dbReference type="GO" id="GO:0032259">
    <property type="term" value="P:methylation"/>
    <property type="evidence" value="ECO:0007669"/>
    <property type="project" value="UniProtKB-KW"/>
</dbReference>
<dbReference type="Pfam" id="PF05033">
    <property type="entry name" value="Pre-SET"/>
    <property type="match status" value="1"/>
</dbReference>
<keyword evidence="2" id="KW-0158">Chromosome</keyword>
<proteinExistence type="predicted"/>
<evidence type="ECO:0000313" key="10">
    <source>
        <dbReference type="Proteomes" id="UP000025227"/>
    </source>
</evidence>
<feature type="compositionally biased region" description="Basic and acidic residues" evidence="8">
    <location>
        <begin position="260"/>
        <end position="273"/>
    </location>
</feature>
<dbReference type="WBParaSite" id="HCON_00061270-00001">
    <property type="protein sequence ID" value="HCON_00061270-00001"/>
    <property type="gene ID" value="HCON_00061270"/>
</dbReference>
<keyword evidence="5" id="KW-0949">S-adenosyl-L-methionine</keyword>
<evidence type="ECO:0000256" key="4">
    <source>
        <dbReference type="ARBA" id="ARBA00022679"/>
    </source>
</evidence>
<dbReference type="SMART" id="SM00317">
    <property type="entry name" value="SET"/>
    <property type="match status" value="1"/>
</dbReference>
<dbReference type="GO" id="GO:0005634">
    <property type="term" value="C:nucleus"/>
    <property type="evidence" value="ECO:0007669"/>
    <property type="project" value="InterPro"/>
</dbReference>
<feature type="compositionally biased region" description="Low complexity" evidence="8">
    <location>
        <begin position="32"/>
        <end position="43"/>
    </location>
</feature>
<evidence type="ECO:0000256" key="7">
    <source>
        <dbReference type="ARBA" id="ARBA00022833"/>
    </source>
</evidence>
<dbReference type="GO" id="GO:0008270">
    <property type="term" value="F:zinc ion binding"/>
    <property type="evidence" value="ECO:0007669"/>
    <property type="project" value="InterPro"/>
</dbReference>
<accession>A0A7I4Y836</accession>
<dbReference type="Pfam" id="PF00856">
    <property type="entry name" value="SET"/>
    <property type="match status" value="1"/>
</dbReference>
<dbReference type="PANTHER" id="PTHR46223:SF3">
    <property type="entry name" value="HISTONE-LYSINE N-METHYLTRANSFERASE SET-23"/>
    <property type="match status" value="1"/>
</dbReference>
<feature type="compositionally biased region" description="Acidic residues" evidence="8">
    <location>
        <begin position="245"/>
        <end position="259"/>
    </location>
</feature>
<dbReference type="AlphaFoldDB" id="A0A7I4Y836"/>
<keyword evidence="10" id="KW-1185">Reference proteome</keyword>
<dbReference type="InterPro" id="IPR007728">
    <property type="entry name" value="Pre-SET_dom"/>
</dbReference>
<evidence type="ECO:0000259" key="9">
    <source>
        <dbReference type="PROSITE" id="PS50280"/>
    </source>
</evidence>
<name>A0A7I4Y836_HAECO</name>
<keyword evidence="7" id="KW-0862">Zinc</keyword>
<evidence type="ECO:0000256" key="3">
    <source>
        <dbReference type="ARBA" id="ARBA00022603"/>
    </source>
</evidence>
<evidence type="ECO:0000256" key="8">
    <source>
        <dbReference type="SAM" id="MobiDB-lite"/>
    </source>
</evidence>
<keyword evidence="4" id="KW-0808">Transferase</keyword>
<keyword evidence="6" id="KW-0479">Metal-binding</keyword>
<feature type="region of interest" description="Disordered" evidence="8">
    <location>
        <begin position="1"/>
        <end position="45"/>
    </location>
</feature>
<evidence type="ECO:0000256" key="1">
    <source>
        <dbReference type="ARBA" id="ARBA00004286"/>
    </source>
</evidence>
<evidence type="ECO:0000256" key="2">
    <source>
        <dbReference type="ARBA" id="ARBA00022454"/>
    </source>
</evidence>
<dbReference type="PANTHER" id="PTHR46223">
    <property type="entry name" value="HISTONE-LYSINE N-METHYLTRANSFERASE SUV39H"/>
    <property type="match status" value="1"/>
</dbReference>
<dbReference type="PROSITE" id="PS50280">
    <property type="entry name" value="SET"/>
    <property type="match status" value="1"/>
</dbReference>
<dbReference type="InterPro" id="IPR050973">
    <property type="entry name" value="H3K9_Histone-Lys_N-MTase"/>
</dbReference>
<reference evidence="11" key="1">
    <citation type="submission" date="2020-12" db="UniProtKB">
        <authorList>
            <consortium name="WormBaseParasite"/>
        </authorList>
    </citation>
    <scope>IDENTIFICATION</scope>
    <source>
        <strain evidence="11">MHco3</strain>
    </source>
</reference>
<comment type="subcellular location">
    <subcellularLocation>
        <location evidence="1">Chromosome</location>
    </subcellularLocation>
</comment>
<feature type="region of interest" description="Disordered" evidence="8">
    <location>
        <begin position="241"/>
        <end position="273"/>
    </location>
</feature>
<dbReference type="GO" id="GO:0042054">
    <property type="term" value="F:histone methyltransferase activity"/>
    <property type="evidence" value="ECO:0007669"/>
    <property type="project" value="InterPro"/>
</dbReference>
<dbReference type="GO" id="GO:0005694">
    <property type="term" value="C:chromosome"/>
    <property type="evidence" value="ECO:0007669"/>
    <property type="project" value="UniProtKB-SubCell"/>
</dbReference>
<dbReference type="OrthoDB" id="5846691at2759"/>
<dbReference type="Gene3D" id="2.170.270.10">
    <property type="entry name" value="SET domain"/>
    <property type="match status" value="1"/>
</dbReference>
<dbReference type="OMA" id="RMGNETR"/>
<dbReference type="InterPro" id="IPR001214">
    <property type="entry name" value="SET_dom"/>
</dbReference>
<sequence>MSISSEEDINVKTKRELSPSSCHVDSNGREVSSSVSGFSRSSSNTEFNDMTRFVHPTGAVPSAFRPGDLEPDEVEVPLHSDVRFVQLPRRITNALVRYRRIVVGSSGKIRPLPYEPNEPMQSDDCNTEGIDPVQRRILHALEQERARNLSNQNGSPCDTMNGTVAAGEDKENTMNSELEKTDLALTDQMNSLHCSSAQTEEEFEDEVEEVDMDLYAALGFTPAQIDRLKNAPLWAPLPKKAVAQTDEEEDADSEESSEEGDQKEPTDPNERSWEVAVILRPHMVKYQDGSKEKEYVVIWKDWPWNDCWSLAPDCFDDADKKLTAADTRERLISQMAARMQQKDPKAFEQAFPKFHRRHDYTSWHRVHLRMIEQSINDELEELGIAPIYFENWTDDERATIDVKYLTRCAMSISNYREAKAIGVALRLQYPEDGAGCDCKDGQCTPFCPCVKIMGRDQIRMRSTGKIDVDKLAEAISVECGTTCSCDSSCPSRYAERGRKVPLVVMYTTTKGWSVFAPQIIPAGTFLGTYTGEIIPLCSAIAQGVSTSYQFTNIHQIPGTKQYVVDASRMGNETRYFNHACGDAANLKAVSLLSRGNLLTNNMLFFTKRMISKGEELTFSYRGKDAEEQKNGIRCLCTPGCQSRL</sequence>
<dbReference type="Proteomes" id="UP000025227">
    <property type="component" value="Unplaced"/>
</dbReference>
<dbReference type="InterPro" id="IPR046341">
    <property type="entry name" value="SET_dom_sf"/>
</dbReference>
<feature type="domain" description="SET" evidence="9">
    <location>
        <begin position="500"/>
        <end position="621"/>
    </location>
</feature>
<evidence type="ECO:0000256" key="6">
    <source>
        <dbReference type="ARBA" id="ARBA00022723"/>
    </source>
</evidence>